<evidence type="ECO:0000256" key="4">
    <source>
        <dbReference type="ARBA" id="ARBA00022989"/>
    </source>
</evidence>
<dbReference type="AlphaFoldDB" id="A0A9D5GZG2"/>
<feature type="transmembrane region" description="Helical" evidence="6">
    <location>
        <begin position="148"/>
        <end position="167"/>
    </location>
</feature>
<feature type="transmembrane region" description="Helical" evidence="6">
    <location>
        <begin position="273"/>
        <end position="299"/>
    </location>
</feature>
<feature type="transmembrane region" description="Helical" evidence="6">
    <location>
        <begin position="430"/>
        <end position="454"/>
    </location>
</feature>
<evidence type="ECO:0000313" key="8">
    <source>
        <dbReference type="Proteomes" id="UP001058974"/>
    </source>
</evidence>
<proteinExistence type="inferred from homology"/>
<dbReference type="EMBL" id="JAMSHJ010000001">
    <property type="protein sequence ID" value="KAI5446509.1"/>
    <property type="molecule type" value="Genomic_DNA"/>
</dbReference>
<comment type="similarity">
    <text evidence="2">Belongs to the major facilitator superfamily. Proton-dependent oligopeptide transporter (POT/PTR) (TC 2.A.17) family.</text>
</comment>
<protein>
    <recommendedName>
        <fullName evidence="9">Proton-dependent oligopeptide transporter family, major facilitator superfamily</fullName>
    </recommendedName>
</protein>
<evidence type="ECO:0000256" key="5">
    <source>
        <dbReference type="ARBA" id="ARBA00023136"/>
    </source>
</evidence>
<comment type="subcellular location">
    <subcellularLocation>
        <location evidence="1">Membrane</location>
        <topology evidence="1">Multi-pass membrane protein</topology>
    </subcellularLocation>
</comment>
<feature type="transmembrane region" description="Helical" evidence="6">
    <location>
        <begin position="474"/>
        <end position="493"/>
    </location>
</feature>
<dbReference type="InterPro" id="IPR000109">
    <property type="entry name" value="POT_fam"/>
</dbReference>
<dbReference type="Gramene" id="Psat01G0437400-T1">
    <property type="protein sequence ID" value="KAI5446509.1"/>
    <property type="gene ID" value="KIW84_014374"/>
</dbReference>
<dbReference type="Pfam" id="PF00854">
    <property type="entry name" value="PTR2"/>
    <property type="match status" value="1"/>
</dbReference>
<feature type="transmembrane region" description="Helical" evidence="6">
    <location>
        <begin position="67"/>
        <end position="87"/>
    </location>
</feature>
<dbReference type="Gene3D" id="1.20.1250.20">
    <property type="entry name" value="MFS general substrate transporter like domains"/>
    <property type="match status" value="1"/>
</dbReference>
<keyword evidence="3 6" id="KW-0812">Transmembrane</keyword>
<keyword evidence="5 6" id="KW-0472">Membrane</keyword>
<keyword evidence="4 6" id="KW-1133">Transmembrane helix</keyword>
<feature type="transmembrane region" description="Helical" evidence="6">
    <location>
        <begin position="395"/>
        <end position="418"/>
    </location>
</feature>
<gene>
    <name evidence="7" type="ORF">KIW84_014374</name>
</gene>
<comment type="caution">
    <text evidence="7">The sequence shown here is derived from an EMBL/GenBank/DDBJ whole genome shotgun (WGS) entry which is preliminary data.</text>
</comment>
<keyword evidence="8" id="KW-1185">Reference proteome</keyword>
<dbReference type="GO" id="GO:0016020">
    <property type="term" value="C:membrane"/>
    <property type="evidence" value="ECO:0007669"/>
    <property type="project" value="UniProtKB-SubCell"/>
</dbReference>
<evidence type="ECO:0000256" key="2">
    <source>
        <dbReference type="ARBA" id="ARBA00005982"/>
    </source>
</evidence>
<feature type="transmembrane region" description="Helical" evidence="6">
    <location>
        <begin position="311"/>
        <end position="333"/>
    </location>
</feature>
<evidence type="ECO:0000256" key="3">
    <source>
        <dbReference type="ARBA" id="ARBA00022692"/>
    </source>
</evidence>
<evidence type="ECO:0000256" key="1">
    <source>
        <dbReference type="ARBA" id="ARBA00004141"/>
    </source>
</evidence>
<accession>A0A9D5GZG2</accession>
<feature type="transmembrane region" description="Helical" evidence="6">
    <location>
        <begin position="42"/>
        <end position="60"/>
    </location>
</feature>
<sequence>MSIFMSAVVEIMQSLIINGNAQTLVDYFFKSMHYSAADSSNMVTNCMGTAFGLSIIWGFISDSYLTRFTICVFSCGLQLMGLLMLTYQTQNPNLQPLENKTPSYIQALYLYTGLYSVAIGIGGIRSTLAVHGADQLDQTNKSLISSYFSWYFFSICIGGIFATSVMVSLEQKYGWSTSFIIMIFLSTLALCVLLSGFSFYRYRRPAGSPMTRVVQVLVASMKNTKVSTTENLNHDITEQLLTKEQSHDKFKFLNKALMDQNISVAQVKETKTFIGLLPIFLTAIMMNCCVAQLLTFSIQQGNLMNRKILDVIIPTQCLALAPLIISLTFIILLEQSKRMNKNNGTTTNNKIYQPLFRMRMGLALVSISMFVSSIIEYKRLEAFKKGNALSVFWLLFQYILLGLADTFTVGGMLEFFYLEAPESMRSISTSLSWCSNSMGMFVSSLLVTTCNSVSGRFGRKWFGGKDLNDSRLDLFYALCCVISSFNFFLYLYFSMRY</sequence>
<evidence type="ECO:0000256" key="6">
    <source>
        <dbReference type="SAM" id="Phobius"/>
    </source>
</evidence>
<feature type="transmembrane region" description="Helical" evidence="6">
    <location>
        <begin position="354"/>
        <end position="375"/>
    </location>
</feature>
<dbReference type="Proteomes" id="UP001058974">
    <property type="component" value="Chromosome 1"/>
</dbReference>
<name>A0A9D5GZG2_PEA</name>
<feature type="transmembrane region" description="Helical" evidence="6">
    <location>
        <begin position="107"/>
        <end position="128"/>
    </location>
</feature>
<evidence type="ECO:0000313" key="7">
    <source>
        <dbReference type="EMBL" id="KAI5446509.1"/>
    </source>
</evidence>
<feature type="transmembrane region" description="Helical" evidence="6">
    <location>
        <begin position="179"/>
        <end position="200"/>
    </location>
</feature>
<evidence type="ECO:0008006" key="9">
    <source>
        <dbReference type="Google" id="ProtNLM"/>
    </source>
</evidence>
<dbReference type="GO" id="GO:0022857">
    <property type="term" value="F:transmembrane transporter activity"/>
    <property type="evidence" value="ECO:0007669"/>
    <property type="project" value="InterPro"/>
</dbReference>
<reference evidence="7 8" key="1">
    <citation type="journal article" date="2022" name="Nat. Genet.">
        <title>Improved pea reference genome and pan-genome highlight genomic features and evolutionary characteristics.</title>
        <authorList>
            <person name="Yang T."/>
            <person name="Liu R."/>
            <person name="Luo Y."/>
            <person name="Hu S."/>
            <person name="Wang D."/>
            <person name="Wang C."/>
            <person name="Pandey M.K."/>
            <person name="Ge S."/>
            <person name="Xu Q."/>
            <person name="Li N."/>
            <person name="Li G."/>
            <person name="Huang Y."/>
            <person name="Saxena R.K."/>
            <person name="Ji Y."/>
            <person name="Li M."/>
            <person name="Yan X."/>
            <person name="He Y."/>
            <person name="Liu Y."/>
            <person name="Wang X."/>
            <person name="Xiang C."/>
            <person name="Varshney R.K."/>
            <person name="Ding H."/>
            <person name="Gao S."/>
            <person name="Zong X."/>
        </authorList>
    </citation>
    <scope>NUCLEOTIDE SEQUENCE [LARGE SCALE GENOMIC DNA]</scope>
    <source>
        <strain evidence="7 8">cv. Zhongwan 6</strain>
    </source>
</reference>
<organism evidence="7 8">
    <name type="scientific">Pisum sativum</name>
    <name type="common">Garden pea</name>
    <name type="synonym">Lathyrus oleraceus</name>
    <dbReference type="NCBI Taxonomy" id="3888"/>
    <lineage>
        <taxon>Eukaryota</taxon>
        <taxon>Viridiplantae</taxon>
        <taxon>Streptophyta</taxon>
        <taxon>Embryophyta</taxon>
        <taxon>Tracheophyta</taxon>
        <taxon>Spermatophyta</taxon>
        <taxon>Magnoliopsida</taxon>
        <taxon>eudicotyledons</taxon>
        <taxon>Gunneridae</taxon>
        <taxon>Pentapetalae</taxon>
        <taxon>rosids</taxon>
        <taxon>fabids</taxon>
        <taxon>Fabales</taxon>
        <taxon>Fabaceae</taxon>
        <taxon>Papilionoideae</taxon>
        <taxon>50 kb inversion clade</taxon>
        <taxon>NPAAA clade</taxon>
        <taxon>Hologalegina</taxon>
        <taxon>IRL clade</taxon>
        <taxon>Fabeae</taxon>
        <taxon>Lathyrus</taxon>
    </lineage>
</organism>
<dbReference type="SUPFAM" id="SSF103473">
    <property type="entry name" value="MFS general substrate transporter"/>
    <property type="match status" value="1"/>
</dbReference>
<dbReference type="PANTHER" id="PTHR11654">
    <property type="entry name" value="OLIGOPEPTIDE TRANSPORTER-RELATED"/>
    <property type="match status" value="1"/>
</dbReference>
<dbReference type="InterPro" id="IPR036259">
    <property type="entry name" value="MFS_trans_sf"/>
</dbReference>